<feature type="transmembrane region" description="Helical" evidence="8">
    <location>
        <begin position="403"/>
        <end position="426"/>
    </location>
</feature>
<name>A0A1M4ZYK1_9SPHI</name>
<dbReference type="InterPro" id="IPR004638">
    <property type="entry name" value="EmrB-like"/>
</dbReference>
<feature type="transmembrane region" description="Helical" evidence="8">
    <location>
        <begin position="140"/>
        <end position="163"/>
    </location>
</feature>
<proteinExistence type="inferred from homology"/>
<accession>A0A1M4ZYK1</accession>
<evidence type="ECO:0000259" key="9">
    <source>
        <dbReference type="PROSITE" id="PS50850"/>
    </source>
</evidence>
<feature type="transmembrane region" description="Helical" evidence="8">
    <location>
        <begin position="204"/>
        <end position="223"/>
    </location>
</feature>
<feature type="transmembrane region" description="Helical" evidence="8">
    <location>
        <begin position="273"/>
        <end position="297"/>
    </location>
</feature>
<dbReference type="Gene3D" id="1.20.1250.20">
    <property type="entry name" value="MFS general substrate transporter like domains"/>
    <property type="match status" value="1"/>
</dbReference>
<dbReference type="AlphaFoldDB" id="A0A1M4ZYK1"/>
<organism evidence="10 11">
    <name type="scientific">Pedobacter caeni</name>
    <dbReference type="NCBI Taxonomy" id="288992"/>
    <lineage>
        <taxon>Bacteria</taxon>
        <taxon>Pseudomonadati</taxon>
        <taxon>Bacteroidota</taxon>
        <taxon>Sphingobacteriia</taxon>
        <taxon>Sphingobacteriales</taxon>
        <taxon>Sphingobacteriaceae</taxon>
        <taxon>Pedobacter</taxon>
    </lineage>
</organism>
<evidence type="ECO:0000313" key="10">
    <source>
        <dbReference type="EMBL" id="SHF23123.1"/>
    </source>
</evidence>
<evidence type="ECO:0000256" key="5">
    <source>
        <dbReference type="ARBA" id="ARBA00022692"/>
    </source>
</evidence>
<feature type="transmembrane region" description="Helical" evidence="8">
    <location>
        <begin position="492"/>
        <end position="510"/>
    </location>
</feature>
<feature type="transmembrane region" description="Helical" evidence="8">
    <location>
        <begin position="81"/>
        <end position="101"/>
    </location>
</feature>
<dbReference type="SUPFAM" id="SSF103473">
    <property type="entry name" value="MFS general substrate transporter"/>
    <property type="match status" value="1"/>
</dbReference>
<reference evidence="11" key="1">
    <citation type="submission" date="2016-11" db="EMBL/GenBank/DDBJ databases">
        <authorList>
            <person name="Varghese N."/>
            <person name="Submissions S."/>
        </authorList>
    </citation>
    <scope>NUCLEOTIDE SEQUENCE [LARGE SCALE GENOMIC DNA]</scope>
    <source>
        <strain evidence="11">DSM 16990</strain>
    </source>
</reference>
<evidence type="ECO:0000256" key="7">
    <source>
        <dbReference type="ARBA" id="ARBA00023136"/>
    </source>
</evidence>
<keyword evidence="3" id="KW-0813">Transport</keyword>
<dbReference type="EMBL" id="FQUQ01000002">
    <property type="protein sequence ID" value="SHF23123.1"/>
    <property type="molecule type" value="Genomic_DNA"/>
</dbReference>
<feature type="domain" description="Major facilitator superfamily (MFS) profile" evidence="9">
    <location>
        <begin position="16"/>
        <end position="515"/>
    </location>
</feature>
<dbReference type="STRING" id="288992.SAMN04488522_102517"/>
<comment type="subcellular location">
    <subcellularLocation>
        <location evidence="1">Cell membrane</location>
        <topology evidence="1">Multi-pass membrane protein</topology>
    </subcellularLocation>
</comment>
<keyword evidence="4" id="KW-1003">Cell membrane</keyword>
<evidence type="ECO:0000256" key="3">
    <source>
        <dbReference type="ARBA" id="ARBA00022448"/>
    </source>
</evidence>
<dbReference type="GO" id="GO:0022857">
    <property type="term" value="F:transmembrane transporter activity"/>
    <property type="evidence" value="ECO:0007669"/>
    <property type="project" value="InterPro"/>
</dbReference>
<feature type="transmembrane region" description="Helical" evidence="8">
    <location>
        <begin position="54"/>
        <end position="74"/>
    </location>
</feature>
<keyword evidence="6 8" id="KW-1133">Transmembrane helix</keyword>
<feature type="transmembrane region" description="Helical" evidence="8">
    <location>
        <begin position="235"/>
        <end position="253"/>
    </location>
</feature>
<dbReference type="InterPro" id="IPR005829">
    <property type="entry name" value="Sugar_transporter_CS"/>
</dbReference>
<evidence type="ECO:0000256" key="6">
    <source>
        <dbReference type="ARBA" id="ARBA00022989"/>
    </source>
</evidence>
<evidence type="ECO:0000256" key="1">
    <source>
        <dbReference type="ARBA" id="ARBA00004651"/>
    </source>
</evidence>
<protein>
    <submittedName>
        <fullName evidence="10">MFS transporter, DHA2 family, multidrug resistance protein</fullName>
    </submittedName>
</protein>
<dbReference type="InterPro" id="IPR020846">
    <property type="entry name" value="MFS_dom"/>
</dbReference>
<comment type="similarity">
    <text evidence="2">Belongs to the major facilitator superfamily. EmrB family.</text>
</comment>
<evidence type="ECO:0000256" key="8">
    <source>
        <dbReference type="SAM" id="Phobius"/>
    </source>
</evidence>
<evidence type="ECO:0000313" key="11">
    <source>
        <dbReference type="Proteomes" id="UP000184287"/>
    </source>
</evidence>
<dbReference type="Pfam" id="PF07690">
    <property type="entry name" value="MFS_1"/>
    <property type="match status" value="1"/>
</dbReference>
<dbReference type="Proteomes" id="UP000184287">
    <property type="component" value="Unassembled WGS sequence"/>
</dbReference>
<feature type="transmembrane region" description="Helical" evidence="8">
    <location>
        <begin position="339"/>
        <end position="356"/>
    </location>
</feature>
<dbReference type="CDD" id="cd17503">
    <property type="entry name" value="MFS_LmrB_MDR_like"/>
    <property type="match status" value="1"/>
</dbReference>
<dbReference type="PANTHER" id="PTHR42718">
    <property type="entry name" value="MAJOR FACILITATOR SUPERFAMILY MULTIDRUG TRANSPORTER MFSC"/>
    <property type="match status" value="1"/>
</dbReference>
<dbReference type="NCBIfam" id="TIGR00711">
    <property type="entry name" value="efflux_EmrB"/>
    <property type="match status" value="1"/>
</dbReference>
<feature type="transmembrane region" description="Helical" evidence="8">
    <location>
        <begin position="368"/>
        <end position="391"/>
    </location>
</feature>
<dbReference type="InterPro" id="IPR011701">
    <property type="entry name" value="MFS"/>
</dbReference>
<feature type="transmembrane region" description="Helical" evidence="8">
    <location>
        <begin position="14"/>
        <end position="34"/>
    </location>
</feature>
<evidence type="ECO:0000256" key="4">
    <source>
        <dbReference type="ARBA" id="ARBA00022475"/>
    </source>
</evidence>
<evidence type="ECO:0000256" key="2">
    <source>
        <dbReference type="ARBA" id="ARBA00008537"/>
    </source>
</evidence>
<keyword evidence="11" id="KW-1185">Reference proteome</keyword>
<dbReference type="GO" id="GO:0005886">
    <property type="term" value="C:plasma membrane"/>
    <property type="evidence" value="ECO:0007669"/>
    <property type="project" value="UniProtKB-SubCell"/>
</dbReference>
<dbReference type="PROSITE" id="PS00217">
    <property type="entry name" value="SUGAR_TRANSPORT_2"/>
    <property type="match status" value="1"/>
</dbReference>
<dbReference type="PANTHER" id="PTHR42718:SF9">
    <property type="entry name" value="MAJOR FACILITATOR SUPERFAMILY MULTIDRUG TRANSPORTER MFSC"/>
    <property type="match status" value="1"/>
</dbReference>
<feature type="transmembrane region" description="Helical" evidence="8">
    <location>
        <begin position="169"/>
        <end position="192"/>
    </location>
</feature>
<gene>
    <name evidence="10" type="ORF">SAMN04488522_102517</name>
</gene>
<dbReference type="PROSITE" id="PS50850">
    <property type="entry name" value="MFS"/>
    <property type="match status" value="1"/>
</dbReference>
<keyword evidence="7 8" id="KW-0472">Membrane</keyword>
<dbReference type="InterPro" id="IPR036259">
    <property type="entry name" value="MFS_trans_sf"/>
</dbReference>
<feature type="transmembrane region" description="Helical" evidence="8">
    <location>
        <begin position="309"/>
        <end position="327"/>
    </location>
</feature>
<dbReference type="Gene3D" id="1.20.1720.10">
    <property type="entry name" value="Multidrug resistance protein D"/>
    <property type="match status" value="1"/>
</dbReference>
<sequence length="522" mass="57458">MQTDTMVEYGSRRVIITLVAMLCAILELLDTTIVNVALNDLQGNLGATLSEVSWVVTAYGIGNVIVIPMTSWLSRQFGRRNYFAASIVIFTLFSFLCGQATGILELALFRFLQGIGGGALLATSQTIITESFPAEKRGQANLIFMMSVIVGPAMGPLLGGYIIDHYSWPLIFYINIPLGIIAVLLTLQYVRSPKYTDKMPVNQVDWLGIILLATAVGALQYVLEKGQEDDWFSNHTITVLSVIAGLGMICFIWRELIYPHPIVSLKVLKNGNLAAGTIFSFIYGFGSYGSTFIVPLFTQSQLNWPATNAGLLVCLTSLSSLLIFPLTNKLLKTGVKPQYMMGTGMLIFFINCYMSSKILTPETGFEVFFYVLIFRYFGLNMILLSISAIAFSTLKTKEIAEGAAFTGMLRQLGGSFGIAIITTFIARRNVFHRTSLVSHLASDDAQVTERLNQLTQSFKGHGMTADIAMNNGLKLLDMTVNKQSTLLSYMDVYIVIGFLFLACIPFVLCLKSKKSIITTDAH</sequence>
<keyword evidence="5 8" id="KW-0812">Transmembrane</keyword>